<evidence type="ECO:0000256" key="2">
    <source>
        <dbReference type="ARBA" id="ARBA00023242"/>
    </source>
</evidence>
<dbReference type="GO" id="GO:0008270">
    <property type="term" value="F:zinc ion binding"/>
    <property type="evidence" value="ECO:0007669"/>
    <property type="project" value="InterPro"/>
</dbReference>
<dbReference type="GO" id="GO:0003677">
    <property type="term" value="F:DNA binding"/>
    <property type="evidence" value="ECO:0007669"/>
    <property type="project" value="InterPro"/>
</dbReference>
<keyword evidence="2" id="KW-0539">Nucleus</keyword>
<sequence>MNVLEKYDPELRQSMALLHKARDEIALSQPQDVASLRVNTEPMRLRLQAMPSSKQVEAQSCTTKTIDGFDLEMIWYEPLDRASDPHSSAVLHIHGGGLITYDVYAYRAIVSDLVARSQILMLSVNYRLAPENPFPTPLEDCWTALLWLHHNSERLGVDQSRIQVYGDSAGGGLAAALSILARDRCLTPPLAKQVLIYPMLDDRTSMQATNIDLLPLATAVHRWFLSRAERDPRQVRTGTYITAQLLHAIHGFSCGSKRFYEIAERDRSCLINNARCAGLFARQNGECPPGASLDLRWRTWLRAESLKRLAWAVYDHDAASATMRDDRPFISLNEIKMELPSRTSLWEAETAEAWAAILRHGKDGALREWDFGTCLDGLLGNADETIASLEQDFQTSLLLHTLARMMWTHKEMTTQPGAKHLASYLPVQQGEDDLLHLVDRLAHSRRLSVSITMAPSKFATCIHQLCICQLTHIIAGEDMWDYLHLIWRKHPQAEAARTHILSFIRRRPQATRAFQVANARLLSIIRLHPSNHPQEPYNTFHAGMAVWVMATLMRQQETAVAHGPARPNKPPCHIDWFGEDDDPESSNLREWLEHGSRRRTPRMHGVPDLTAHDGPELVLRQTVEVLGRMSVWGVAKTLLNATLRVLHSL</sequence>
<dbReference type="PANTHER" id="PTHR48081">
    <property type="entry name" value="AB HYDROLASE SUPERFAMILY PROTEIN C4A8.06C"/>
    <property type="match status" value="1"/>
</dbReference>
<dbReference type="GO" id="GO:0006351">
    <property type="term" value="P:DNA-templated transcription"/>
    <property type="evidence" value="ECO:0007669"/>
    <property type="project" value="InterPro"/>
</dbReference>
<dbReference type="EMBL" id="ML993610">
    <property type="protein sequence ID" value="KAF2163120.1"/>
    <property type="molecule type" value="Genomic_DNA"/>
</dbReference>
<gene>
    <name evidence="5" type="ORF">M409DRAFT_57788</name>
</gene>
<protein>
    <recommendedName>
        <fullName evidence="7">Alpha/beta hydrolase fold-3 domain-containing protein</fullName>
    </recommendedName>
</protein>
<dbReference type="Pfam" id="PF07859">
    <property type="entry name" value="Abhydrolase_3"/>
    <property type="match status" value="1"/>
</dbReference>
<keyword evidence="6" id="KW-1185">Reference proteome</keyword>
<dbReference type="Gene3D" id="3.40.50.1820">
    <property type="entry name" value="alpha/beta hydrolase"/>
    <property type="match status" value="1"/>
</dbReference>
<evidence type="ECO:0000313" key="6">
    <source>
        <dbReference type="Proteomes" id="UP000799537"/>
    </source>
</evidence>
<dbReference type="InterPro" id="IPR013094">
    <property type="entry name" value="AB_hydrolase_3"/>
</dbReference>
<evidence type="ECO:0000313" key="5">
    <source>
        <dbReference type="EMBL" id="KAF2163120.1"/>
    </source>
</evidence>
<dbReference type="InterPro" id="IPR029058">
    <property type="entry name" value="AB_hydrolase_fold"/>
</dbReference>
<feature type="domain" description="Xylanolytic transcriptional activator regulatory" evidence="3">
    <location>
        <begin position="289"/>
        <end position="358"/>
    </location>
</feature>
<dbReference type="OrthoDB" id="1405595at2759"/>
<dbReference type="Pfam" id="PF04082">
    <property type="entry name" value="Fungal_trans"/>
    <property type="match status" value="1"/>
</dbReference>
<evidence type="ECO:0008006" key="7">
    <source>
        <dbReference type="Google" id="ProtNLM"/>
    </source>
</evidence>
<dbReference type="AlphaFoldDB" id="A0A6A6CA64"/>
<dbReference type="RefSeq" id="XP_033664009.1">
    <property type="nucleotide sequence ID" value="XM_033813728.1"/>
</dbReference>
<keyword evidence="1" id="KW-0378">Hydrolase</keyword>
<dbReference type="Proteomes" id="UP000799537">
    <property type="component" value="Unassembled WGS sequence"/>
</dbReference>
<evidence type="ECO:0000259" key="3">
    <source>
        <dbReference type="Pfam" id="PF04082"/>
    </source>
</evidence>
<dbReference type="InterPro" id="IPR007219">
    <property type="entry name" value="XnlR_reg_dom"/>
</dbReference>
<evidence type="ECO:0000259" key="4">
    <source>
        <dbReference type="Pfam" id="PF07859"/>
    </source>
</evidence>
<dbReference type="GO" id="GO:0016787">
    <property type="term" value="F:hydrolase activity"/>
    <property type="evidence" value="ECO:0007669"/>
    <property type="project" value="UniProtKB-KW"/>
</dbReference>
<accession>A0A6A6CA64</accession>
<dbReference type="PANTHER" id="PTHR48081:SF8">
    <property type="entry name" value="ALPHA_BETA HYDROLASE FOLD-3 DOMAIN-CONTAINING PROTEIN-RELATED"/>
    <property type="match status" value="1"/>
</dbReference>
<organism evidence="5 6">
    <name type="scientific">Zasmidium cellare ATCC 36951</name>
    <dbReference type="NCBI Taxonomy" id="1080233"/>
    <lineage>
        <taxon>Eukaryota</taxon>
        <taxon>Fungi</taxon>
        <taxon>Dikarya</taxon>
        <taxon>Ascomycota</taxon>
        <taxon>Pezizomycotina</taxon>
        <taxon>Dothideomycetes</taxon>
        <taxon>Dothideomycetidae</taxon>
        <taxon>Mycosphaerellales</taxon>
        <taxon>Mycosphaerellaceae</taxon>
        <taxon>Zasmidium</taxon>
    </lineage>
</organism>
<name>A0A6A6CA64_ZASCE</name>
<dbReference type="InterPro" id="IPR050300">
    <property type="entry name" value="GDXG_lipolytic_enzyme"/>
</dbReference>
<proteinExistence type="predicted"/>
<feature type="domain" description="Alpha/beta hydrolase fold-3" evidence="4">
    <location>
        <begin position="90"/>
        <end position="208"/>
    </location>
</feature>
<dbReference type="GeneID" id="54567000"/>
<reference evidence="5" key="1">
    <citation type="journal article" date="2020" name="Stud. Mycol.">
        <title>101 Dothideomycetes genomes: a test case for predicting lifestyles and emergence of pathogens.</title>
        <authorList>
            <person name="Haridas S."/>
            <person name="Albert R."/>
            <person name="Binder M."/>
            <person name="Bloem J."/>
            <person name="Labutti K."/>
            <person name="Salamov A."/>
            <person name="Andreopoulos B."/>
            <person name="Baker S."/>
            <person name="Barry K."/>
            <person name="Bills G."/>
            <person name="Bluhm B."/>
            <person name="Cannon C."/>
            <person name="Castanera R."/>
            <person name="Culley D."/>
            <person name="Daum C."/>
            <person name="Ezra D."/>
            <person name="Gonzalez J."/>
            <person name="Henrissat B."/>
            <person name="Kuo A."/>
            <person name="Liang C."/>
            <person name="Lipzen A."/>
            <person name="Lutzoni F."/>
            <person name="Magnuson J."/>
            <person name="Mondo S."/>
            <person name="Nolan M."/>
            <person name="Ohm R."/>
            <person name="Pangilinan J."/>
            <person name="Park H.-J."/>
            <person name="Ramirez L."/>
            <person name="Alfaro M."/>
            <person name="Sun H."/>
            <person name="Tritt A."/>
            <person name="Yoshinaga Y."/>
            <person name="Zwiers L.-H."/>
            <person name="Turgeon B."/>
            <person name="Goodwin S."/>
            <person name="Spatafora J."/>
            <person name="Crous P."/>
            <person name="Grigoriev I."/>
        </authorList>
    </citation>
    <scope>NUCLEOTIDE SEQUENCE</scope>
    <source>
        <strain evidence="5">ATCC 36951</strain>
    </source>
</reference>
<evidence type="ECO:0000256" key="1">
    <source>
        <dbReference type="ARBA" id="ARBA00022801"/>
    </source>
</evidence>
<dbReference type="SUPFAM" id="SSF53474">
    <property type="entry name" value="alpha/beta-Hydrolases"/>
    <property type="match status" value="1"/>
</dbReference>